<keyword evidence="5" id="KW-1185">Reference proteome</keyword>
<dbReference type="Pfam" id="PF04773">
    <property type="entry name" value="FecR"/>
    <property type="match status" value="1"/>
</dbReference>
<accession>A0A1H7SE20</accession>
<dbReference type="PANTHER" id="PTHR30273:SF2">
    <property type="entry name" value="PROTEIN FECR"/>
    <property type="match status" value="1"/>
</dbReference>
<dbReference type="Gene3D" id="2.60.120.1440">
    <property type="match status" value="1"/>
</dbReference>
<evidence type="ECO:0000259" key="2">
    <source>
        <dbReference type="Pfam" id="PF04773"/>
    </source>
</evidence>
<dbReference type="RefSeq" id="WP_093326301.1">
    <property type="nucleotide sequence ID" value="NZ_FOAF01000003.1"/>
</dbReference>
<protein>
    <submittedName>
        <fullName evidence="4">FecR family protein</fullName>
    </submittedName>
</protein>
<feature type="domain" description="Protein FecR C-terminal" evidence="3">
    <location>
        <begin position="325"/>
        <end position="386"/>
    </location>
</feature>
<dbReference type="EMBL" id="FOAF01000003">
    <property type="protein sequence ID" value="SEL69767.1"/>
    <property type="molecule type" value="Genomic_DNA"/>
</dbReference>
<sequence>MASKFSSAYIKELAYKWERGLLTESEKADFEAWYNNHDDESAELPTNYDGEEVIQDRLLSRLMSHMHAGPSEKKYNRSRVISMIAAASVLLVMLSIGAYFYRKESAGFKQERMAASEDIDPGSNKAILTLADGRKINLDMATDGALAEEKGIKISKTADGQIVYEVMPTPKNGSEAISYNTIETPKGGQYKIVLPDSSRVWLNAASVLKYPTNFDNKNRTVELKGEAYFEISSDKQRPFLVKNDRQLTQVLGTQFNISAYAEEETVKTTLVEGAVRVIPSSSIGNKAGNLPTILSPGEQSTVLNGEMSIAKVDLTPYISWKKGVFYFDETRLADAMRQLSRWYDVEVVYSGKVPDTYFYGEISRAKTLSAVLKILQEGGVRFKIEKAAGKNKLIVY</sequence>
<feature type="domain" description="FecR protein" evidence="2">
    <location>
        <begin position="181"/>
        <end position="276"/>
    </location>
</feature>
<evidence type="ECO:0000256" key="1">
    <source>
        <dbReference type="SAM" id="Phobius"/>
    </source>
</evidence>
<evidence type="ECO:0000259" key="3">
    <source>
        <dbReference type="Pfam" id="PF16344"/>
    </source>
</evidence>
<proteinExistence type="predicted"/>
<reference evidence="5" key="1">
    <citation type="submission" date="2016-10" db="EMBL/GenBank/DDBJ databases">
        <authorList>
            <person name="Varghese N."/>
            <person name="Submissions S."/>
        </authorList>
    </citation>
    <scope>NUCLEOTIDE SEQUENCE [LARGE SCALE GENOMIC DNA]</scope>
    <source>
        <strain evidence="5">DSM 18733</strain>
    </source>
</reference>
<evidence type="ECO:0000313" key="5">
    <source>
        <dbReference type="Proteomes" id="UP000199421"/>
    </source>
</evidence>
<evidence type="ECO:0000313" key="4">
    <source>
        <dbReference type="EMBL" id="SEL69767.1"/>
    </source>
</evidence>
<keyword evidence="1" id="KW-0472">Membrane</keyword>
<dbReference type="GO" id="GO:0016989">
    <property type="term" value="F:sigma factor antagonist activity"/>
    <property type="evidence" value="ECO:0007669"/>
    <property type="project" value="TreeGrafter"/>
</dbReference>
<dbReference type="STRING" id="407022.SAMN05661044_03153"/>
<dbReference type="InterPro" id="IPR012373">
    <property type="entry name" value="Ferrdict_sens_TM"/>
</dbReference>
<gene>
    <name evidence="4" type="ORF">SAMN05661044_03153</name>
</gene>
<dbReference type="OrthoDB" id="1099963at2"/>
<dbReference type="PANTHER" id="PTHR30273">
    <property type="entry name" value="PERIPLASMIC SIGNAL SENSOR AND SIGMA FACTOR ACTIVATOR FECR-RELATED"/>
    <property type="match status" value="1"/>
</dbReference>
<dbReference type="InterPro" id="IPR032508">
    <property type="entry name" value="FecR_C"/>
</dbReference>
<dbReference type="Pfam" id="PF16344">
    <property type="entry name" value="FecR_C"/>
    <property type="match status" value="1"/>
</dbReference>
<name>A0A1H7SE20_OLID1</name>
<dbReference type="Proteomes" id="UP000199421">
    <property type="component" value="Unassembled WGS sequence"/>
</dbReference>
<dbReference type="Gene3D" id="3.55.50.30">
    <property type="match status" value="1"/>
</dbReference>
<dbReference type="AlphaFoldDB" id="A0A1H7SE20"/>
<dbReference type="InterPro" id="IPR006860">
    <property type="entry name" value="FecR"/>
</dbReference>
<keyword evidence="1" id="KW-1133">Transmembrane helix</keyword>
<keyword evidence="1" id="KW-0812">Transmembrane</keyword>
<feature type="transmembrane region" description="Helical" evidence="1">
    <location>
        <begin position="80"/>
        <end position="101"/>
    </location>
</feature>
<organism evidence="4 5">
    <name type="scientific">Olivibacter domesticus</name>
    <name type="common">Pseudosphingobacterium domesticum</name>
    <dbReference type="NCBI Taxonomy" id="407022"/>
    <lineage>
        <taxon>Bacteria</taxon>
        <taxon>Pseudomonadati</taxon>
        <taxon>Bacteroidota</taxon>
        <taxon>Sphingobacteriia</taxon>
        <taxon>Sphingobacteriales</taxon>
        <taxon>Sphingobacteriaceae</taxon>
        <taxon>Olivibacter</taxon>
    </lineage>
</organism>